<name>L5K7A3_PTEAL</name>
<dbReference type="AlphaFoldDB" id="L5K7A3"/>
<keyword evidence="16" id="KW-1185">Reference proteome</keyword>
<feature type="domain" description="IF rod" evidence="14">
    <location>
        <begin position="79"/>
        <end position="110"/>
    </location>
</feature>
<dbReference type="InterPro" id="IPR032444">
    <property type="entry name" value="Keratin_2_head"/>
</dbReference>
<keyword evidence="6" id="KW-0403">Intermediate filament</keyword>
<evidence type="ECO:0000256" key="9">
    <source>
        <dbReference type="ARBA" id="ARBA00037766"/>
    </source>
</evidence>
<dbReference type="EMBL" id="KB031032">
    <property type="protein sequence ID" value="ELK06348.1"/>
    <property type="molecule type" value="Genomic_DNA"/>
</dbReference>
<proteinExistence type="predicted"/>
<protein>
    <recommendedName>
        <fullName evidence="10">Keratin, type II cytoskeletal 8</fullName>
    </recommendedName>
    <alternativeName>
        <fullName evidence="12">Cytokeratin-8</fullName>
    </alternativeName>
    <alternativeName>
        <fullName evidence="11">Keratin-8</fullName>
    </alternativeName>
</protein>
<evidence type="ECO:0000313" key="15">
    <source>
        <dbReference type="EMBL" id="ELK06348.1"/>
    </source>
</evidence>
<organism evidence="15 16">
    <name type="scientific">Pteropus alecto</name>
    <name type="common">Black flying fox</name>
    <dbReference type="NCBI Taxonomy" id="9402"/>
    <lineage>
        <taxon>Eukaryota</taxon>
        <taxon>Metazoa</taxon>
        <taxon>Chordata</taxon>
        <taxon>Craniata</taxon>
        <taxon>Vertebrata</taxon>
        <taxon>Euteleostomi</taxon>
        <taxon>Mammalia</taxon>
        <taxon>Eutheria</taxon>
        <taxon>Laurasiatheria</taxon>
        <taxon>Chiroptera</taxon>
        <taxon>Yinpterochiroptera</taxon>
        <taxon>Pteropodoidea</taxon>
        <taxon>Pteropodidae</taxon>
        <taxon>Pteropodinae</taxon>
        <taxon>Pteropus</taxon>
    </lineage>
</organism>
<dbReference type="GO" id="GO:0005737">
    <property type="term" value="C:cytoplasm"/>
    <property type="evidence" value="ECO:0007669"/>
    <property type="project" value="UniProtKB-SubCell"/>
</dbReference>
<evidence type="ECO:0000256" key="10">
    <source>
        <dbReference type="ARBA" id="ARBA00039429"/>
    </source>
</evidence>
<dbReference type="InterPro" id="IPR039008">
    <property type="entry name" value="IF_rod_dom"/>
</dbReference>
<evidence type="ECO:0000256" key="2">
    <source>
        <dbReference type="ARBA" id="ARBA00004496"/>
    </source>
</evidence>
<comment type="subcellular location">
    <subcellularLocation>
        <location evidence="2">Cytoplasm</location>
    </subcellularLocation>
    <subcellularLocation>
        <location evidence="1">Nucleus matrix</location>
    </subcellularLocation>
    <subcellularLocation>
        <location evidence="3">Nucleus</location>
        <location evidence="3">Nucleoplasm</location>
    </subcellularLocation>
</comment>
<comment type="function">
    <text evidence="9">Together with KRT19, helps to link the contractile apparatus to dystrophin at the costameres of striated muscle.</text>
</comment>
<evidence type="ECO:0000256" key="6">
    <source>
        <dbReference type="ARBA" id="ARBA00022754"/>
    </source>
</evidence>
<dbReference type="GO" id="GO:0005654">
    <property type="term" value="C:nucleoplasm"/>
    <property type="evidence" value="ECO:0007669"/>
    <property type="project" value="UniProtKB-SubCell"/>
</dbReference>
<evidence type="ECO:0000256" key="7">
    <source>
        <dbReference type="ARBA" id="ARBA00023054"/>
    </source>
</evidence>
<keyword evidence="7 13" id="KW-0175">Coiled coil</keyword>
<dbReference type="PANTHER" id="PTHR45616:SF26">
    <property type="entry name" value="KERATIN, TYPE II CYTOSKELETAL 8"/>
    <property type="match status" value="1"/>
</dbReference>
<dbReference type="GO" id="GO:0005882">
    <property type="term" value="C:intermediate filament"/>
    <property type="evidence" value="ECO:0007669"/>
    <property type="project" value="UniProtKB-KW"/>
</dbReference>
<dbReference type="Pfam" id="PF00038">
    <property type="entry name" value="Filament"/>
    <property type="match status" value="1"/>
</dbReference>
<keyword evidence="8" id="KW-0539">Nucleus</keyword>
<dbReference type="Proteomes" id="UP000010552">
    <property type="component" value="Unassembled WGS sequence"/>
</dbReference>
<sequence>MAFGFASWDFFSRAQRLFRIEADEMGGYRAGLDINMNLARGYSKAGGMGRITAVQVNQSLLSPLKLFVDPNIQAIGTQEREQIETLNKKFASFIDKVQSLEQQNKILETK</sequence>
<evidence type="ECO:0000256" key="1">
    <source>
        <dbReference type="ARBA" id="ARBA00004109"/>
    </source>
</evidence>
<evidence type="ECO:0000256" key="3">
    <source>
        <dbReference type="ARBA" id="ARBA00004642"/>
    </source>
</evidence>
<dbReference type="STRING" id="9402.L5K7A3"/>
<feature type="coiled-coil region" evidence="13">
    <location>
        <begin position="83"/>
        <end position="110"/>
    </location>
</feature>
<dbReference type="Pfam" id="PF16208">
    <property type="entry name" value="Keratin_2_head"/>
    <property type="match status" value="1"/>
</dbReference>
<evidence type="ECO:0000259" key="14">
    <source>
        <dbReference type="PROSITE" id="PS51842"/>
    </source>
</evidence>
<evidence type="ECO:0000256" key="4">
    <source>
        <dbReference type="ARBA" id="ARBA00022490"/>
    </source>
</evidence>
<gene>
    <name evidence="15" type="ORF">PAL_GLEAN10023973</name>
</gene>
<dbReference type="PROSITE" id="PS51842">
    <property type="entry name" value="IF_ROD_2"/>
    <property type="match status" value="1"/>
</dbReference>
<keyword evidence="4" id="KW-0963">Cytoplasm</keyword>
<dbReference type="InParanoid" id="L5K7A3"/>
<evidence type="ECO:0000313" key="16">
    <source>
        <dbReference type="Proteomes" id="UP000010552"/>
    </source>
</evidence>
<evidence type="ECO:0000256" key="8">
    <source>
        <dbReference type="ARBA" id="ARBA00023242"/>
    </source>
</evidence>
<keyword evidence="5" id="KW-0416">Keratin</keyword>
<dbReference type="PANTHER" id="PTHR45616">
    <property type="entry name" value="GATA-TYPE DOMAIN-CONTAINING PROTEIN"/>
    <property type="match status" value="1"/>
</dbReference>
<dbReference type="SUPFAM" id="SSF64593">
    <property type="entry name" value="Intermediate filament protein, coiled coil region"/>
    <property type="match status" value="1"/>
</dbReference>
<accession>L5K7A3</accession>
<evidence type="ECO:0000256" key="11">
    <source>
        <dbReference type="ARBA" id="ARBA00042886"/>
    </source>
</evidence>
<dbReference type="GO" id="GO:0016363">
    <property type="term" value="C:nuclear matrix"/>
    <property type="evidence" value="ECO:0007669"/>
    <property type="project" value="UniProtKB-SubCell"/>
</dbReference>
<evidence type="ECO:0000256" key="5">
    <source>
        <dbReference type="ARBA" id="ARBA00022744"/>
    </source>
</evidence>
<evidence type="ECO:0000256" key="13">
    <source>
        <dbReference type="SAM" id="Coils"/>
    </source>
</evidence>
<evidence type="ECO:0000256" key="12">
    <source>
        <dbReference type="ARBA" id="ARBA00042964"/>
    </source>
</evidence>
<reference evidence="16" key="1">
    <citation type="journal article" date="2013" name="Science">
        <title>Comparative analysis of bat genomes provides insight into the evolution of flight and immunity.</title>
        <authorList>
            <person name="Zhang G."/>
            <person name="Cowled C."/>
            <person name="Shi Z."/>
            <person name="Huang Z."/>
            <person name="Bishop-Lilly K.A."/>
            <person name="Fang X."/>
            <person name="Wynne J.W."/>
            <person name="Xiong Z."/>
            <person name="Baker M.L."/>
            <person name="Zhao W."/>
            <person name="Tachedjian M."/>
            <person name="Zhu Y."/>
            <person name="Zhou P."/>
            <person name="Jiang X."/>
            <person name="Ng J."/>
            <person name="Yang L."/>
            <person name="Wu L."/>
            <person name="Xiao J."/>
            <person name="Feng Y."/>
            <person name="Chen Y."/>
            <person name="Sun X."/>
            <person name="Zhang Y."/>
            <person name="Marsh G.A."/>
            <person name="Crameri G."/>
            <person name="Broder C.C."/>
            <person name="Frey K.G."/>
            <person name="Wang L.F."/>
            <person name="Wang J."/>
        </authorList>
    </citation>
    <scope>NUCLEOTIDE SEQUENCE [LARGE SCALE GENOMIC DNA]</scope>
</reference>